<dbReference type="Pfam" id="PF13202">
    <property type="entry name" value="EF-hand_5"/>
    <property type="match status" value="1"/>
</dbReference>
<dbReference type="PROSITE" id="PS50222">
    <property type="entry name" value="EF_HAND_2"/>
    <property type="match status" value="1"/>
</dbReference>
<dbReference type="InterPro" id="IPR002048">
    <property type="entry name" value="EF_hand_dom"/>
</dbReference>
<reference evidence="3" key="1">
    <citation type="submission" date="2021-02" db="EMBL/GenBank/DDBJ databases">
        <authorList>
            <person name="Nowell W R."/>
        </authorList>
    </citation>
    <scope>NUCLEOTIDE SEQUENCE</scope>
</reference>
<dbReference type="SUPFAM" id="SSF47473">
    <property type="entry name" value="EF-hand"/>
    <property type="match status" value="1"/>
</dbReference>
<dbReference type="AlphaFoldDB" id="A0A814XEL3"/>
<dbReference type="InterPro" id="IPR011992">
    <property type="entry name" value="EF-hand-dom_pair"/>
</dbReference>
<evidence type="ECO:0000259" key="2">
    <source>
        <dbReference type="PROSITE" id="PS50222"/>
    </source>
</evidence>
<keyword evidence="4" id="KW-1185">Reference proteome</keyword>
<evidence type="ECO:0000256" key="1">
    <source>
        <dbReference type="ARBA" id="ARBA00022837"/>
    </source>
</evidence>
<dbReference type="InterPro" id="IPR018247">
    <property type="entry name" value="EF_Hand_1_Ca_BS"/>
</dbReference>
<comment type="caution">
    <text evidence="3">The sequence shown here is derived from an EMBL/GenBank/DDBJ whole genome shotgun (WGS) entry which is preliminary data.</text>
</comment>
<evidence type="ECO:0000313" key="4">
    <source>
        <dbReference type="Proteomes" id="UP000663870"/>
    </source>
</evidence>
<dbReference type="EMBL" id="CAJNOL010000835">
    <property type="protein sequence ID" value="CAF1214686.1"/>
    <property type="molecule type" value="Genomic_DNA"/>
</dbReference>
<feature type="domain" description="EF-hand" evidence="2">
    <location>
        <begin position="2"/>
        <end position="37"/>
    </location>
</feature>
<dbReference type="Proteomes" id="UP000663870">
    <property type="component" value="Unassembled WGS sequence"/>
</dbReference>
<proteinExistence type="predicted"/>
<protein>
    <recommendedName>
        <fullName evidence="2">EF-hand domain-containing protein</fullName>
    </recommendedName>
</protein>
<gene>
    <name evidence="3" type="ORF">JXQ802_LOCUS25124</name>
</gene>
<name>A0A814XEL3_9BILA</name>
<dbReference type="Gene3D" id="1.10.238.10">
    <property type="entry name" value="EF-hand"/>
    <property type="match status" value="1"/>
</dbReference>
<organism evidence="3 4">
    <name type="scientific">Rotaria sordida</name>
    <dbReference type="NCBI Taxonomy" id="392033"/>
    <lineage>
        <taxon>Eukaryota</taxon>
        <taxon>Metazoa</taxon>
        <taxon>Spiralia</taxon>
        <taxon>Gnathifera</taxon>
        <taxon>Rotifera</taxon>
        <taxon>Eurotatoria</taxon>
        <taxon>Bdelloidea</taxon>
        <taxon>Philodinida</taxon>
        <taxon>Philodinidae</taxon>
        <taxon>Rotaria</taxon>
    </lineage>
</organism>
<accession>A0A814XEL3</accession>
<keyword evidence="1" id="KW-0106">Calcium</keyword>
<sequence length="359" mass="40926">MANDDTADTLFQQIDSNRDGRIDKCEFRNWFSNTEGLATSNESITGTFNRYADTTNQFGRCRYKDSFQDDLGYMGDRYSSYGTRRCVDDTVVNTNNPEETNYYLEKSGSNIYHDPNPKIIQRARSSSPVTLEQRVNVRYLQPPDVPPPGPLIIKEVRPRQRSPLPPLVIHEHAPPFPSPSPLILRERPPTPPIYIPSETIIRTLPPIPVPPRSVIIERFPPPPERPRDIIIERWIPYGPQPERRTIVEHAPPAIEYPQPSSTTIIHAAAETRVVQKFENLGVTQEDPEFYRVRYGSSLLDPVTLVQQARHAGVVEDITPPARSSFLCTTTCGCPAYFNRSNTIINRGYSSRVRTTYEEY</sequence>
<dbReference type="PROSITE" id="PS00018">
    <property type="entry name" value="EF_HAND_1"/>
    <property type="match status" value="1"/>
</dbReference>
<dbReference type="GO" id="GO:0005509">
    <property type="term" value="F:calcium ion binding"/>
    <property type="evidence" value="ECO:0007669"/>
    <property type="project" value="InterPro"/>
</dbReference>
<evidence type="ECO:0000313" key="3">
    <source>
        <dbReference type="EMBL" id="CAF1214686.1"/>
    </source>
</evidence>